<name>A0A182IN22_ANOAO</name>
<dbReference type="VEuPathDB" id="VectorBase:AATE002214"/>
<reference evidence="1" key="1">
    <citation type="submission" date="2022-08" db="UniProtKB">
        <authorList>
            <consortium name="EnsemblMetazoa"/>
        </authorList>
    </citation>
    <scope>IDENTIFICATION</scope>
    <source>
        <strain evidence="1">EBRO</strain>
    </source>
</reference>
<proteinExistence type="predicted"/>
<dbReference type="AlphaFoldDB" id="A0A182IN22"/>
<organism evidence="1">
    <name type="scientific">Anopheles atroparvus</name>
    <name type="common">European mosquito</name>
    <dbReference type="NCBI Taxonomy" id="41427"/>
    <lineage>
        <taxon>Eukaryota</taxon>
        <taxon>Metazoa</taxon>
        <taxon>Ecdysozoa</taxon>
        <taxon>Arthropoda</taxon>
        <taxon>Hexapoda</taxon>
        <taxon>Insecta</taxon>
        <taxon>Pterygota</taxon>
        <taxon>Neoptera</taxon>
        <taxon>Endopterygota</taxon>
        <taxon>Diptera</taxon>
        <taxon>Nematocera</taxon>
        <taxon>Culicoidea</taxon>
        <taxon>Culicidae</taxon>
        <taxon>Anophelinae</taxon>
        <taxon>Anopheles</taxon>
    </lineage>
</organism>
<dbReference type="EnsemblMetazoa" id="AATE002214-RA">
    <property type="protein sequence ID" value="AATE002214-PA.1"/>
    <property type="gene ID" value="AATE002214"/>
</dbReference>
<accession>A0A182IN22</accession>
<evidence type="ECO:0000313" key="1">
    <source>
        <dbReference type="EnsemblMetazoa" id="AATE002214-PA.1"/>
    </source>
</evidence>
<protein>
    <submittedName>
        <fullName evidence="1">Uncharacterized protein</fullName>
    </submittedName>
</protein>
<sequence length="134" mass="13959">MADDVSEDVFSAVDGAISGGRKDTKPPPPTGPTAPTLLILLLLPPTAVAPLLLATIVPVALPFTLSHRNEVVDADEPPPFAASSREYPPLPPAPGTEDCRVKMLLPPTTPLAPLLLPPLLLLPALQSISTTSHE</sequence>